<keyword evidence="3" id="KW-1185">Reference proteome</keyword>
<organism evidence="2 3">
    <name type="scientific">Marivirga lumbricoides</name>
    <dbReference type="NCBI Taxonomy" id="1046115"/>
    <lineage>
        <taxon>Bacteria</taxon>
        <taxon>Pseudomonadati</taxon>
        <taxon>Bacteroidota</taxon>
        <taxon>Cytophagia</taxon>
        <taxon>Cytophagales</taxon>
        <taxon>Marivirgaceae</taxon>
        <taxon>Marivirga</taxon>
    </lineage>
</organism>
<name>A0ABQ1MH79_9BACT</name>
<reference evidence="3" key="1">
    <citation type="journal article" date="2019" name="Int. J. Syst. Evol. Microbiol.">
        <title>The Global Catalogue of Microorganisms (GCM) 10K type strain sequencing project: providing services to taxonomists for standard genome sequencing and annotation.</title>
        <authorList>
            <consortium name="The Broad Institute Genomics Platform"/>
            <consortium name="The Broad Institute Genome Sequencing Center for Infectious Disease"/>
            <person name="Wu L."/>
            <person name="Ma J."/>
        </authorList>
    </citation>
    <scope>NUCLEOTIDE SEQUENCE [LARGE SCALE GENOMIC DNA]</scope>
    <source>
        <strain evidence="3">CGMCC 1.10832</strain>
    </source>
</reference>
<evidence type="ECO:0000313" key="2">
    <source>
        <dbReference type="EMBL" id="GGC40211.1"/>
    </source>
</evidence>
<evidence type="ECO:0000313" key="3">
    <source>
        <dbReference type="Proteomes" id="UP000636010"/>
    </source>
</evidence>
<feature type="signal peptide" evidence="1">
    <location>
        <begin position="1"/>
        <end position="22"/>
    </location>
</feature>
<keyword evidence="1" id="KW-0732">Signal</keyword>
<evidence type="ECO:0000256" key="1">
    <source>
        <dbReference type="SAM" id="SignalP"/>
    </source>
</evidence>
<comment type="caution">
    <text evidence="2">The sequence shown here is derived from an EMBL/GenBank/DDBJ whole genome shotgun (WGS) entry which is preliminary data.</text>
</comment>
<proteinExistence type="predicted"/>
<sequence>MKKNNSFTIRKLTLLIPGIVVAILTLQSCQEDETTELTRDEEIAITENATFSEDVSDEDIEIANSAEIEAGIQEPASRESSSEKCYATTWDAATRILTIDFGEGCVGPYGRQRRGKIIVSYGEEGNYYVADRTITFDNYFVNGNQITGELYVEKAVINEEGFYENNYTVNYTILFNGGTTFTLNGSRKREWIAGVLDDNFANNVFRITGSLTGISTRGISWSHQIVEPIIADFNCRSEGNFLYTQGIKEISYSNSRRKRTRTVDYGDGICDRSYTIAINNDLITITAE</sequence>
<dbReference type="Proteomes" id="UP000636010">
    <property type="component" value="Unassembled WGS sequence"/>
</dbReference>
<dbReference type="PROSITE" id="PS51257">
    <property type="entry name" value="PROKAR_LIPOPROTEIN"/>
    <property type="match status" value="1"/>
</dbReference>
<gene>
    <name evidence="2" type="ORF">GCM10011506_27180</name>
</gene>
<dbReference type="RefSeq" id="WP_188464328.1">
    <property type="nucleotide sequence ID" value="NZ_BAABHU010000008.1"/>
</dbReference>
<accession>A0ABQ1MH79</accession>
<protein>
    <recommendedName>
        <fullName evidence="4">Lipoprotein</fullName>
    </recommendedName>
</protein>
<feature type="chain" id="PRO_5046612552" description="Lipoprotein" evidence="1">
    <location>
        <begin position="23"/>
        <end position="288"/>
    </location>
</feature>
<evidence type="ECO:0008006" key="4">
    <source>
        <dbReference type="Google" id="ProtNLM"/>
    </source>
</evidence>
<dbReference type="EMBL" id="BMEC01000008">
    <property type="protein sequence ID" value="GGC40211.1"/>
    <property type="molecule type" value="Genomic_DNA"/>
</dbReference>